<feature type="compositionally biased region" description="Pro residues" evidence="1">
    <location>
        <begin position="120"/>
        <end position="135"/>
    </location>
</feature>
<evidence type="ECO:0000256" key="2">
    <source>
        <dbReference type="SAM" id="SignalP"/>
    </source>
</evidence>
<name>A0A518GUH3_9BACT</name>
<dbReference type="Proteomes" id="UP000317835">
    <property type="component" value="Chromosome"/>
</dbReference>
<accession>A0A518GUH3</accession>
<dbReference type="KEGG" id="tpla:ElP_00600"/>
<dbReference type="RefSeq" id="WP_145266175.1">
    <property type="nucleotide sequence ID" value="NZ_CP036426.1"/>
</dbReference>
<protein>
    <submittedName>
        <fullName evidence="3">Large cysteine-rich periplasmic protein OmcB</fullName>
    </submittedName>
</protein>
<gene>
    <name evidence="3" type="primary">omcB_1</name>
    <name evidence="3" type="ORF">ElP_00600</name>
</gene>
<sequence length="297" mass="30055" precursor="true">MTRTLAFLAASLSLTTAITAQVGPAVVPAGPGRFAITFDAPFISDSYPIGTNGHYNQLLGLRAGPVGLGGIPLPIGNAGPPWGPPQPGPPLGAPGPTSSPQAMAPASPRVLPSTPEEPETPPPPPGAPEYAPSPPGTTDAPEDAPSLRLTFVDLDDPVPVGSDVMFLVVVSNQGDLEETDIRVTVRLADGLRFGGISGAGLGEADGQVVTFDPIASLAPGEELRWRVLARAEQPGQGRTRAELAGEPLRAPASVVEPTSVVPRADTPPADAEPPSPPAPGLDLPESDAPADAPGQDA</sequence>
<feature type="signal peptide" evidence="2">
    <location>
        <begin position="1"/>
        <end position="20"/>
    </location>
</feature>
<keyword evidence="4" id="KW-1185">Reference proteome</keyword>
<evidence type="ECO:0000313" key="3">
    <source>
        <dbReference type="EMBL" id="QDV32237.1"/>
    </source>
</evidence>
<feature type="region of interest" description="Disordered" evidence="1">
    <location>
        <begin position="232"/>
        <end position="297"/>
    </location>
</feature>
<feature type="compositionally biased region" description="Pro residues" evidence="1">
    <location>
        <begin position="270"/>
        <end position="279"/>
    </location>
</feature>
<evidence type="ECO:0000313" key="4">
    <source>
        <dbReference type="Proteomes" id="UP000317835"/>
    </source>
</evidence>
<keyword evidence="2" id="KW-0732">Signal</keyword>
<dbReference type="AlphaFoldDB" id="A0A518GUH3"/>
<evidence type="ECO:0000256" key="1">
    <source>
        <dbReference type="SAM" id="MobiDB-lite"/>
    </source>
</evidence>
<feature type="chain" id="PRO_5021709416" evidence="2">
    <location>
        <begin position="21"/>
        <end position="297"/>
    </location>
</feature>
<feature type="compositionally biased region" description="Pro residues" evidence="1">
    <location>
        <begin position="81"/>
        <end position="93"/>
    </location>
</feature>
<dbReference type="OrthoDB" id="282600at2"/>
<feature type="region of interest" description="Disordered" evidence="1">
    <location>
        <begin position="77"/>
        <end position="144"/>
    </location>
</feature>
<proteinExistence type="predicted"/>
<dbReference type="EMBL" id="CP036426">
    <property type="protein sequence ID" value="QDV32237.1"/>
    <property type="molecule type" value="Genomic_DNA"/>
</dbReference>
<reference evidence="3 4" key="1">
    <citation type="submission" date="2019-02" db="EMBL/GenBank/DDBJ databases">
        <title>Deep-cultivation of Planctomycetes and their phenomic and genomic characterization uncovers novel biology.</title>
        <authorList>
            <person name="Wiegand S."/>
            <person name="Jogler M."/>
            <person name="Boedeker C."/>
            <person name="Pinto D."/>
            <person name="Vollmers J."/>
            <person name="Rivas-Marin E."/>
            <person name="Kohn T."/>
            <person name="Peeters S.H."/>
            <person name="Heuer A."/>
            <person name="Rast P."/>
            <person name="Oberbeckmann S."/>
            <person name="Bunk B."/>
            <person name="Jeske O."/>
            <person name="Meyerdierks A."/>
            <person name="Storesund J.E."/>
            <person name="Kallscheuer N."/>
            <person name="Luecker S."/>
            <person name="Lage O.M."/>
            <person name="Pohl T."/>
            <person name="Merkel B.J."/>
            <person name="Hornburger P."/>
            <person name="Mueller R.-W."/>
            <person name="Bruemmer F."/>
            <person name="Labrenz M."/>
            <person name="Spormann A.M."/>
            <person name="Op den Camp H."/>
            <person name="Overmann J."/>
            <person name="Amann R."/>
            <person name="Jetten M.S.M."/>
            <person name="Mascher T."/>
            <person name="Medema M.H."/>
            <person name="Devos D.P."/>
            <person name="Kaster A.-K."/>
            <person name="Ovreas L."/>
            <person name="Rohde M."/>
            <person name="Galperin M.Y."/>
            <person name="Jogler C."/>
        </authorList>
    </citation>
    <scope>NUCLEOTIDE SEQUENCE [LARGE SCALE GENOMIC DNA]</scope>
    <source>
        <strain evidence="3 4">ElP</strain>
    </source>
</reference>
<organism evidence="3 4">
    <name type="scientific">Tautonia plasticadhaerens</name>
    <dbReference type="NCBI Taxonomy" id="2527974"/>
    <lineage>
        <taxon>Bacteria</taxon>
        <taxon>Pseudomonadati</taxon>
        <taxon>Planctomycetota</taxon>
        <taxon>Planctomycetia</taxon>
        <taxon>Isosphaerales</taxon>
        <taxon>Isosphaeraceae</taxon>
        <taxon>Tautonia</taxon>
    </lineage>
</organism>